<sequence>MAEAESERRREAAYEEGMTWLRQEFGEDDVDLDADDDNGDDILDEAGDATLDDEDGNDEMNIDIEGED</sequence>
<name>U4LU41_PYROM</name>
<protein>
    <submittedName>
        <fullName evidence="2">Uncharacterized protein</fullName>
    </submittedName>
</protein>
<organism evidence="2 3">
    <name type="scientific">Pyronema omphalodes (strain CBS 100304)</name>
    <name type="common">Pyronema confluens</name>
    <dbReference type="NCBI Taxonomy" id="1076935"/>
    <lineage>
        <taxon>Eukaryota</taxon>
        <taxon>Fungi</taxon>
        <taxon>Dikarya</taxon>
        <taxon>Ascomycota</taxon>
        <taxon>Pezizomycotina</taxon>
        <taxon>Pezizomycetes</taxon>
        <taxon>Pezizales</taxon>
        <taxon>Pyronemataceae</taxon>
        <taxon>Pyronema</taxon>
    </lineage>
</organism>
<evidence type="ECO:0000313" key="2">
    <source>
        <dbReference type="EMBL" id="CCX33370.1"/>
    </source>
</evidence>
<gene>
    <name evidence="2" type="ORF">PCON_01051</name>
</gene>
<feature type="region of interest" description="Disordered" evidence="1">
    <location>
        <begin position="21"/>
        <end position="68"/>
    </location>
</feature>
<dbReference type="AlphaFoldDB" id="U4LU41"/>
<evidence type="ECO:0000313" key="3">
    <source>
        <dbReference type="Proteomes" id="UP000018144"/>
    </source>
</evidence>
<proteinExistence type="predicted"/>
<reference evidence="2 3" key="1">
    <citation type="journal article" date="2013" name="PLoS Genet.">
        <title>The genome and development-dependent transcriptomes of Pyronema confluens: a window into fungal evolution.</title>
        <authorList>
            <person name="Traeger S."/>
            <person name="Altegoer F."/>
            <person name="Freitag M."/>
            <person name="Gabaldon T."/>
            <person name="Kempken F."/>
            <person name="Kumar A."/>
            <person name="Marcet-Houben M."/>
            <person name="Poggeler S."/>
            <person name="Stajich J.E."/>
            <person name="Nowrousian M."/>
        </authorList>
    </citation>
    <scope>NUCLEOTIDE SEQUENCE [LARGE SCALE GENOMIC DNA]</scope>
    <source>
        <strain evidence="3">CBS 100304</strain>
        <tissue evidence="2">Vegetative mycelium</tissue>
    </source>
</reference>
<dbReference type="EMBL" id="HF936048">
    <property type="protein sequence ID" value="CCX33370.1"/>
    <property type="molecule type" value="Genomic_DNA"/>
</dbReference>
<accession>U4LU41</accession>
<dbReference type="Proteomes" id="UP000018144">
    <property type="component" value="Unassembled WGS sequence"/>
</dbReference>
<evidence type="ECO:0000256" key="1">
    <source>
        <dbReference type="SAM" id="MobiDB-lite"/>
    </source>
</evidence>
<keyword evidence="3" id="KW-1185">Reference proteome</keyword>
<feature type="compositionally biased region" description="Acidic residues" evidence="1">
    <location>
        <begin position="26"/>
        <end position="68"/>
    </location>
</feature>